<dbReference type="InterPro" id="IPR029058">
    <property type="entry name" value="AB_hydrolase_fold"/>
</dbReference>
<evidence type="ECO:0000313" key="2">
    <source>
        <dbReference type="EMBL" id="SEI91288.1"/>
    </source>
</evidence>
<dbReference type="Proteomes" id="UP000183315">
    <property type="component" value="Unassembled WGS sequence"/>
</dbReference>
<reference evidence="3" key="1">
    <citation type="submission" date="2016-10" db="EMBL/GenBank/DDBJ databases">
        <authorList>
            <person name="Varghese N."/>
        </authorList>
    </citation>
    <scope>NUCLEOTIDE SEQUENCE [LARGE SCALE GENOMIC DNA]</scope>
    <source>
        <strain evidence="3">DSM 24868</strain>
    </source>
</reference>
<dbReference type="PANTHER" id="PTHR33840:SF1">
    <property type="entry name" value="TLE1 PHOSPHOLIPASE DOMAIN-CONTAINING PROTEIN"/>
    <property type="match status" value="1"/>
</dbReference>
<sequence>MKRIVVLCDGTWSRADQKNATNIATLKKSIPDVAADGIEQKVGYDEGVGVVGAMVTRLAGGAFGWGLSQNVRDGYAHVVKHYEHGDDVFLFGYSRGAYTARSLAGFIRNVGVITTEGRDEDQVKALIDEAYALYRDPAPEAHPNGEKAVAFRKEHSHPDFGIRFIGVFDTVGSLGIPGFDNPLIRRLNKKWGFHDTDLSSTVKAAFHALAIDEQRKTFAPTLWKIPQDAPDQVAEQVWFAGGHSNVGGGHPDRGLSDIALRWIGAKAAGQGLDTGLGALPGKAVDGGLGVGRVGVFKVWRPLHRLIALTRGPDQAVASTAKERFDQNPDYRPPRLKPALDGGIDVVPV</sequence>
<evidence type="ECO:0000313" key="3">
    <source>
        <dbReference type="Proteomes" id="UP000183315"/>
    </source>
</evidence>
<protein>
    <submittedName>
        <fullName evidence="2">Uncharacterized protein, PA2063/DUF2235 family</fullName>
    </submittedName>
</protein>
<keyword evidence="3" id="KW-1185">Reference proteome</keyword>
<dbReference type="EMBL" id="FNZI01000001">
    <property type="protein sequence ID" value="SEI91288.1"/>
    <property type="molecule type" value="Genomic_DNA"/>
</dbReference>
<dbReference type="InterPro" id="IPR018712">
    <property type="entry name" value="Tle1-like_cat"/>
</dbReference>
<name>A0A1H6UFW1_9MICO</name>
<gene>
    <name evidence="2" type="ORF">SAMN05421637_0391</name>
</gene>
<evidence type="ECO:0000259" key="1">
    <source>
        <dbReference type="Pfam" id="PF09994"/>
    </source>
</evidence>
<dbReference type="OrthoDB" id="4378831at2"/>
<dbReference type="RefSeq" id="WP_042212563.1">
    <property type="nucleotide sequence ID" value="NZ_BBLU01000002.1"/>
</dbReference>
<dbReference type="AlphaFoldDB" id="A0A1H6UFW1"/>
<dbReference type="PANTHER" id="PTHR33840">
    <property type="match status" value="1"/>
</dbReference>
<accession>A0A1H6UFW1</accession>
<dbReference type="Pfam" id="PF09994">
    <property type="entry name" value="T6SS_Tle1-like_cat"/>
    <property type="match status" value="1"/>
</dbReference>
<feature type="domain" description="T6SS Phospholipase effector Tle1-like catalytic" evidence="1">
    <location>
        <begin position="2"/>
        <end position="263"/>
    </location>
</feature>
<proteinExistence type="predicted"/>
<dbReference type="SUPFAM" id="SSF53474">
    <property type="entry name" value="alpha/beta-Hydrolases"/>
    <property type="match status" value="1"/>
</dbReference>
<dbReference type="eggNOG" id="COG3673">
    <property type="taxonomic scope" value="Bacteria"/>
</dbReference>
<organism evidence="2 3">
    <name type="scientific">Demequina mangrovi</name>
    <dbReference type="NCBI Taxonomy" id="1043493"/>
    <lineage>
        <taxon>Bacteria</taxon>
        <taxon>Bacillati</taxon>
        <taxon>Actinomycetota</taxon>
        <taxon>Actinomycetes</taxon>
        <taxon>Micrococcales</taxon>
        <taxon>Demequinaceae</taxon>
        <taxon>Demequina</taxon>
    </lineage>
</organism>